<evidence type="ECO:0000256" key="3">
    <source>
        <dbReference type="ARBA" id="ARBA00012438"/>
    </source>
</evidence>
<dbReference type="PRINTS" id="PR00344">
    <property type="entry name" value="BCTRLSENSOR"/>
</dbReference>
<dbReference type="SMART" id="SM00387">
    <property type="entry name" value="HATPase_c"/>
    <property type="match status" value="1"/>
</dbReference>
<dbReference type="InterPro" id="IPR005467">
    <property type="entry name" value="His_kinase_dom"/>
</dbReference>
<proteinExistence type="predicted"/>
<protein>
    <recommendedName>
        <fullName evidence="3">histidine kinase</fullName>
        <ecNumber evidence="3">2.7.13.3</ecNumber>
    </recommendedName>
</protein>
<feature type="transmembrane region" description="Helical" evidence="10">
    <location>
        <begin position="67"/>
        <end position="85"/>
    </location>
</feature>
<keyword evidence="13" id="KW-1185">Reference proteome</keyword>
<evidence type="ECO:0000256" key="2">
    <source>
        <dbReference type="ARBA" id="ARBA00004651"/>
    </source>
</evidence>
<dbReference type="NCBIfam" id="NF033792">
    <property type="entry name" value="ActS_PrrB_HisK"/>
    <property type="match status" value="1"/>
</dbReference>
<dbReference type="Gene3D" id="1.10.287.130">
    <property type="match status" value="1"/>
</dbReference>
<feature type="domain" description="Histidine kinase" evidence="11">
    <location>
        <begin position="231"/>
        <end position="443"/>
    </location>
</feature>
<dbReference type="InterPro" id="IPR050980">
    <property type="entry name" value="2C_sensor_his_kinase"/>
</dbReference>
<keyword evidence="7" id="KW-0547">Nucleotide-binding</keyword>
<sequence>METDNGAGDTAPPIAARHSLDMPSFTGEAGGVRLGTLVAIRWMAVAGQAGCLLLVEILFGFEVRPGITLPVVMVSAALNLWLALTRNANLRLTDRQATIQLAFDLVHLASLLFLTGGLANPFSVLMLAPTCVSASILGRRSTYFLILISVLSVSALAFTPFSLPWQGPPPDFSPLYLAGLWAALTFTLAFLALYMARVGREGRARARALAATQIALEREQRLAALGGLAAAAAHELGTPLGTILLAVRERLAETRRQKDAPADLITDLELIADETDRCRAILARLGEHRQAGPEHPFADSRLEALVREAAAPHEDRKVPIRYHASAGLQPVLNRTPEAIHAIRNIVENAVGYARDAVDIHLAWDDAYVSVAVDDDGPGFDPHVERHLGEPYVTTRQPSAGRDGGLGLGLFIAKTLLERTGADIRFGRAPTGGARVRIRWPRGLLPRTPDAAR</sequence>
<evidence type="ECO:0000256" key="4">
    <source>
        <dbReference type="ARBA" id="ARBA00022475"/>
    </source>
</evidence>
<dbReference type="Gene3D" id="3.30.565.10">
    <property type="entry name" value="Histidine kinase-like ATPase, C-terminal domain"/>
    <property type="match status" value="1"/>
</dbReference>
<dbReference type="SUPFAM" id="SSF47384">
    <property type="entry name" value="Homodimeric domain of signal transducing histidine kinase"/>
    <property type="match status" value="1"/>
</dbReference>
<dbReference type="EMBL" id="REFR01000014">
    <property type="protein sequence ID" value="RMB02864.1"/>
    <property type="molecule type" value="Genomic_DNA"/>
</dbReference>
<gene>
    <name evidence="12" type="ORF">BXY39_3216</name>
</gene>
<keyword evidence="6" id="KW-0808">Transferase</keyword>
<dbReference type="RefSeq" id="WP_211332290.1">
    <property type="nucleotide sequence ID" value="NZ_REFR01000014.1"/>
</dbReference>
<feature type="transmembrane region" description="Helical" evidence="10">
    <location>
        <begin position="175"/>
        <end position="196"/>
    </location>
</feature>
<dbReference type="GO" id="GO:0005524">
    <property type="term" value="F:ATP binding"/>
    <property type="evidence" value="ECO:0007669"/>
    <property type="project" value="UniProtKB-KW"/>
</dbReference>
<dbReference type="GO" id="GO:0005886">
    <property type="term" value="C:plasma membrane"/>
    <property type="evidence" value="ECO:0007669"/>
    <property type="project" value="UniProtKB-SubCell"/>
</dbReference>
<evidence type="ECO:0000259" key="11">
    <source>
        <dbReference type="PROSITE" id="PS50109"/>
    </source>
</evidence>
<evidence type="ECO:0000256" key="5">
    <source>
        <dbReference type="ARBA" id="ARBA00022553"/>
    </source>
</evidence>
<evidence type="ECO:0000313" key="13">
    <source>
        <dbReference type="Proteomes" id="UP000271227"/>
    </source>
</evidence>
<evidence type="ECO:0000313" key="12">
    <source>
        <dbReference type="EMBL" id="RMB02864.1"/>
    </source>
</evidence>
<dbReference type="InterPro" id="IPR036890">
    <property type="entry name" value="HATPase_C_sf"/>
</dbReference>
<comment type="caution">
    <text evidence="12">The sequence shown here is derived from an EMBL/GenBank/DDBJ whole genome shotgun (WGS) entry which is preliminary data.</text>
</comment>
<evidence type="ECO:0000256" key="10">
    <source>
        <dbReference type="SAM" id="Phobius"/>
    </source>
</evidence>
<keyword evidence="10" id="KW-0472">Membrane</keyword>
<keyword evidence="9" id="KW-0067">ATP-binding</keyword>
<evidence type="ECO:0000256" key="8">
    <source>
        <dbReference type="ARBA" id="ARBA00022777"/>
    </source>
</evidence>
<organism evidence="12 13">
    <name type="scientific">Eilatimonas milleporae</name>
    <dbReference type="NCBI Taxonomy" id="911205"/>
    <lineage>
        <taxon>Bacteria</taxon>
        <taxon>Pseudomonadati</taxon>
        <taxon>Pseudomonadota</taxon>
        <taxon>Alphaproteobacteria</taxon>
        <taxon>Kordiimonadales</taxon>
        <taxon>Kordiimonadaceae</taxon>
        <taxon>Eilatimonas</taxon>
    </lineage>
</organism>
<feature type="transmembrane region" description="Helical" evidence="10">
    <location>
        <begin position="144"/>
        <end position="163"/>
    </location>
</feature>
<feature type="transmembrane region" description="Helical" evidence="10">
    <location>
        <begin position="42"/>
        <end position="61"/>
    </location>
</feature>
<dbReference type="InterPro" id="IPR036097">
    <property type="entry name" value="HisK_dim/P_sf"/>
</dbReference>
<comment type="catalytic activity">
    <reaction evidence="1">
        <text>ATP + protein L-histidine = ADP + protein N-phospho-L-histidine.</text>
        <dbReference type="EC" id="2.7.13.3"/>
    </reaction>
</comment>
<dbReference type="Proteomes" id="UP000271227">
    <property type="component" value="Unassembled WGS sequence"/>
</dbReference>
<dbReference type="PROSITE" id="PS50109">
    <property type="entry name" value="HIS_KIN"/>
    <property type="match status" value="1"/>
</dbReference>
<dbReference type="Pfam" id="PF02518">
    <property type="entry name" value="HATPase_c"/>
    <property type="match status" value="1"/>
</dbReference>
<dbReference type="EC" id="2.7.13.3" evidence="3"/>
<dbReference type="CDD" id="cd00082">
    <property type="entry name" value="HisKA"/>
    <property type="match status" value="1"/>
</dbReference>
<evidence type="ECO:0000256" key="1">
    <source>
        <dbReference type="ARBA" id="ARBA00000085"/>
    </source>
</evidence>
<evidence type="ECO:0000256" key="7">
    <source>
        <dbReference type="ARBA" id="ARBA00022741"/>
    </source>
</evidence>
<keyword evidence="4" id="KW-1003">Cell membrane</keyword>
<accession>A0A3M0BZ28</accession>
<dbReference type="InterPro" id="IPR003661">
    <property type="entry name" value="HisK_dim/P_dom"/>
</dbReference>
<dbReference type="InterPro" id="IPR004358">
    <property type="entry name" value="Sig_transdc_His_kin-like_C"/>
</dbReference>
<dbReference type="InterPro" id="IPR003594">
    <property type="entry name" value="HATPase_dom"/>
</dbReference>
<dbReference type="CDD" id="cd00075">
    <property type="entry name" value="HATPase"/>
    <property type="match status" value="1"/>
</dbReference>
<keyword evidence="10" id="KW-1133">Transmembrane helix</keyword>
<evidence type="ECO:0000256" key="9">
    <source>
        <dbReference type="ARBA" id="ARBA00022840"/>
    </source>
</evidence>
<comment type="subcellular location">
    <subcellularLocation>
        <location evidence="2">Cell membrane</location>
        <topology evidence="2">Multi-pass membrane protein</topology>
    </subcellularLocation>
</comment>
<name>A0A3M0BZ28_9PROT</name>
<keyword evidence="8 12" id="KW-0418">Kinase</keyword>
<dbReference type="GO" id="GO:0000155">
    <property type="term" value="F:phosphorelay sensor kinase activity"/>
    <property type="evidence" value="ECO:0007669"/>
    <property type="project" value="InterPro"/>
</dbReference>
<dbReference type="PANTHER" id="PTHR44936">
    <property type="entry name" value="SENSOR PROTEIN CREC"/>
    <property type="match status" value="1"/>
</dbReference>
<reference evidence="12 13" key="1">
    <citation type="submission" date="2018-10" db="EMBL/GenBank/DDBJ databases">
        <title>Genomic Encyclopedia of Archaeal and Bacterial Type Strains, Phase II (KMG-II): from individual species to whole genera.</title>
        <authorList>
            <person name="Goeker M."/>
        </authorList>
    </citation>
    <scope>NUCLEOTIDE SEQUENCE [LARGE SCALE GENOMIC DNA]</scope>
    <source>
        <strain evidence="12 13">DSM 25217</strain>
    </source>
</reference>
<dbReference type="PANTHER" id="PTHR44936:SF10">
    <property type="entry name" value="SENSOR PROTEIN RSTB"/>
    <property type="match status" value="1"/>
</dbReference>
<evidence type="ECO:0000256" key="6">
    <source>
        <dbReference type="ARBA" id="ARBA00022679"/>
    </source>
</evidence>
<dbReference type="InterPro" id="IPR047770">
    <property type="entry name" value="RegB"/>
</dbReference>
<dbReference type="Pfam" id="PF25323">
    <property type="entry name" value="6TM_PilS"/>
    <property type="match status" value="1"/>
</dbReference>
<keyword evidence="5" id="KW-0597">Phosphoprotein</keyword>
<dbReference type="AlphaFoldDB" id="A0A3M0BZ28"/>
<dbReference type="InParanoid" id="A0A3M0BZ28"/>
<keyword evidence="10" id="KW-0812">Transmembrane</keyword>
<dbReference type="SUPFAM" id="SSF55874">
    <property type="entry name" value="ATPase domain of HSP90 chaperone/DNA topoisomerase II/histidine kinase"/>
    <property type="match status" value="1"/>
</dbReference>